<dbReference type="PANTHER" id="PTHR33375:SF1">
    <property type="entry name" value="CHROMOSOME-PARTITIONING PROTEIN PARB-RELATED"/>
    <property type="match status" value="1"/>
</dbReference>
<dbReference type="InterPro" id="IPR050336">
    <property type="entry name" value="Chromosome_partition/occlusion"/>
</dbReference>
<sequence length="309" mass="35757">MAVKESSASKIKFKGVDALFGLSEEQECVREIPLDELDTFKNHPFKVFRDDKMEEMIESISEYGVLVPGIARPSNSGEKDYELVVGHRRKYACRELGLKTMPVIIRDMSDDEATVVMVDSNIQRENLLYSEKAFAYRMKYEALKRQGRRTDLTLVQVEPKLKKRWAAEMVGTEVGETMSTIKRYIRLTYLSNYLLEFVDKNELPFTVAVDLSYLKSNEQSLLLAFIGTTKKMPNGSQAKKLKELSQQKELTGEDIEKILRGEAKVNYQKISFSEKQLQKYFPPDYKKEQIEKIIFQLLDSWKAQTEQRG</sequence>
<comment type="similarity">
    <text evidence="1">Belongs to the ParB family.</text>
</comment>
<dbReference type="Gene3D" id="3.90.1530.30">
    <property type="match status" value="1"/>
</dbReference>
<dbReference type="GO" id="GO:0007059">
    <property type="term" value="P:chromosome segregation"/>
    <property type="evidence" value="ECO:0007669"/>
    <property type="project" value="TreeGrafter"/>
</dbReference>
<proteinExistence type="inferred from homology"/>
<gene>
    <name evidence="3" type="primary">parB_1</name>
    <name evidence="3" type="ORF">ERS852476_00282</name>
</gene>
<dbReference type="Gene3D" id="1.10.10.2830">
    <property type="match status" value="1"/>
</dbReference>
<dbReference type="NCBIfam" id="TIGR00180">
    <property type="entry name" value="parB_part"/>
    <property type="match status" value="1"/>
</dbReference>
<dbReference type="Proteomes" id="UP000095645">
    <property type="component" value="Unassembled WGS sequence"/>
</dbReference>
<name>A0A173XG58_9FIRM</name>
<evidence type="ECO:0000313" key="4">
    <source>
        <dbReference type="Proteomes" id="UP000095645"/>
    </source>
</evidence>
<accession>A0A173XG58</accession>
<dbReference type="SMART" id="SM00470">
    <property type="entry name" value="ParB"/>
    <property type="match status" value="1"/>
</dbReference>
<organism evidence="3 4">
    <name type="scientific">Blautia obeum</name>
    <dbReference type="NCBI Taxonomy" id="40520"/>
    <lineage>
        <taxon>Bacteria</taxon>
        <taxon>Bacillati</taxon>
        <taxon>Bacillota</taxon>
        <taxon>Clostridia</taxon>
        <taxon>Lachnospirales</taxon>
        <taxon>Lachnospiraceae</taxon>
        <taxon>Blautia</taxon>
    </lineage>
</organism>
<dbReference type="SUPFAM" id="SSF110849">
    <property type="entry name" value="ParB/Sulfiredoxin"/>
    <property type="match status" value="1"/>
</dbReference>
<dbReference type="InterPro" id="IPR003115">
    <property type="entry name" value="ParB_N"/>
</dbReference>
<evidence type="ECO:0000256" key="1">
    <source>
        <dbReference type="ARBA" id="ARBA00006295"/>
    </source>
</evidence>
<dbReference type="InterPro" id="IPR036086">
    <property type="entry name" value="ParB/Sulfiredoxin_sf"/>
</dbReference>
<dbReference type="PANTHER" id="PTHR33375">
    <property type="entry name" value="CHROMOSOME-PARTITIONING PROTEIN PARB-RELATED"/>
    <property type="match status" value="1"/>
</dbReference>
<dbReference type="AlphaFoldDB" id="A0A173XG58"/>
<dbReference type="RefSeq" id="WP_008688042.1">
    <property type="nucleotide sequence ID" value="NZ_CYZP01000002.1"/>
</dbReference>
<evidence type="ECO:0000259" key="2">
    <source>
        <dbReference type="SMART" id="SM00470"/>
    </source>
</evidence>
<feature type="domain" description="ParB-like N-terminal" evidence="2">
    <location>
        <begin position="30"/>
        <end position="122"/>
    </location>
</feature>
<dbReference type="GO" id="GO:0005694">
    <property type="term" value="C:chromosome"/>
    <property type="evidence" value="ECO:0007669"/>
    <property type="project" value="TreeGrafter"/>
</dbReference>
<reference evidence="3 4" key="1">
    <citation type="submission" date="2015-09" db="EMBL/GenBank/DDBJ databases">
        <authorList>
            <consortium name="Pathogen Informatics"/>
        </authorList>
    </citation>
    <scope>NUCLEOTIDE SEQUENCE [LARGE SCALE GENOMIC DNA]</scope>
    <source>
        <strain evidence="3 4">2789STDY5834861</strain>
    </source>
</reference>
<dbReference type="EMBL" id="CYZP01000002">
    <property type="protein sequence ID" value="CUN49358.1"/>
    <property type="molecule type" value="Genomic_DNA"/>
</dbReference>
<protein>
    <submittedName>
        <fullName evidence="3">Chromosome-partitioning protein parB</fullName>
    </submittedName>
</protein>
<dbReference type="GO" id="GO:0003677">
    <property type="term" value="F:DNA binding"/>
    <property type="evidence" value="ECO:0007669"/>
    <property type="project" value="InterPro"/>
</dbReference>
<evidence type="ECO:0000313" key="3">
    <source>
        <dbReference type="EMBL" id="CUN49358.1"/>
    </source>
</evidence>
<dbReference type="InterPro" id="IPR004437">
    <property type="entry name" value="ParB/RepB/Spo0J"/>
</dbReference>
<dbReference type="CDD" id="cd16407">
    <property type="entry name" value="ParB_N_like"/>
    <property type="match status" value="1"/>
</dbReference>
<dbReference type="Pfam" id="PF02195">
    <property type="entry name" value="ParB_N"/>
    <property type="match status" value="1"/>
</dbReference>